<protein>
    <submittedName>
        <fullName evidence="1">Uncharacterized protein</fullName>
    </submittedName>
</protein>
<accession>A0AB38TUN0</accession>
<evidence type="ECO:0000313" key="1">
    <source>
        <dbReference type="EMBL" id="UWX71543.1"/>
    </source>
</evidence>
<gene>
    <name evidence="1" type="ORF">NYZ96_07275</name>
</gene>
<evidence type="ECO:0000313" key="2">
    <source>
        <dbReference type="Proteomes" id="UP001059745"/>
    </source>
</evidence>
<dbReference type="AlphaFoldDB" id="A0AB38TUN0"/>
<proteinExistence type="predicted"/>
<dbReference type="RefSeq" id="WP_164466860.1">
    <property type="nucleotide sequence ID" value="NZ_CADEPT010000004.1"/>
</dbReference>
<sequence>MNDPVRDAADDAARIIAQRIVGAINRKPCRAHAFGATYFHDIETPRPGVSTLDNRAD</sequence>
<dbReference type="Proteomes" id="UP001059745">
    <property type="component" value="Chromosome 1"/>
</dbReference>
<dbReference type="EMBL" id="CP104214">
    <property type="protein sequence ID" value="UWX71543.1"/>
    <property type="molecule type" value="Genomic_DNA"/>
</dbReference>
<name>A0AB38TUN0_BURGA</name>
<organism evidence="1 2">
    <name type="scientific">Burkholderia gladioli</name>
    <name type="common">Pseudomonas marginata</name>
    <name type="synonym">Phytomonas marginata</name>
    <dbReference type="NCBI Taxonomy" id="28095"/>
    <lineage>
        <taxon>Bacteria</taxon>
        <taxon>Pseudomonadati</taxon>
        <taxon>Pseudomonadota</taxon>
        <taxon>Betaproteobacteria</taxon>
        <taxon>Burkholderiales</taxon>
        <taxon>Burkholderiaceae</taxon>
        <taxon>Burkholderia</taxon>
    </lineage>
</organism>
<reference evidence="1" key="1">
    <citation type="submission" date="2022-09" db="EMBL/GenBank/DDBJ databases">
        <title>Genomic of Burkholderia gladioli.</title>
        <authorList>
            <person name="Wu H."/>
        </authorList>
    </citation>
    <scope>NUCLEOTIDE SEQUENCE</scope>
    <source>
        <strain evidence="1">ZN-S4</strain>
    </source>
</reference>